<organism evidence="6">
    <name type="scientific">Acidobacterium capsulatum</name>
    <dbReference type="NCBI Taxonomy" id="33075"/>
    <lineage>
        <taxon>Bacteria</taxon>
        <taxon>Pseudomonadati</taxon>
        <taxon>Acidobacteriota</taxon>
        <taxon>Terriglobia</taxon>
        <taxon>Terriglobales</taxon>
        <taxon>Acidobacteriaceae</taxon>
        <taxon>Acidobacterium</taxon>
    </lineage>
</organism>
<accession>A0A7V5CTS8</accession>
<dbReference type="GO" id="GO:0071973">
    <property type="term" value="P:bacterial-type flagellum-dependent cell motility"/>
    <property type="evidence" value="ECO:0007669"/>
    <property type="project" value="InterPro"/>
</dbReference>
<dbReference type="GO" id="GO:0009425">
    <property type="term" value="C:bacterial-type flagellum basal body"/>
    <property type="evidence" value="ECO:0007669"/>
    <property type="project" value="UniProtKB-SubCell"/>
</dbReference>
<dbReference type="NCBIfam" id="TIGR00205">
    <property type="entry name" value="fliE"/>
    <property type="match status" value="1"/>
</dbReference>
<dbReference type="PRINTS" id="PR01006">
    <property type="entry name" value="FLGHOOKFLIE"/>
</dbReference>
<comment type="caution">
    <text evidence="6">The sequence shown here is derived from an EMBL/GenBank/DDBJ whole genome shotgun (WGS) entry which is preliminary data.</text>
</comment>
<comment type="subcellular location">
    <subcellularLocation>
        <location evidence="1 4">Bacterial flagellum basal body</location>
    </subcellularLocation>
</comment>
<evidence type="ECO:0000256" key="2">
    <source>
        <dbReference type="ARBA" id="ARBA00009272"/>
    </source>
</evidence>
<dbReference type="GO" id="GO:0003774">
    <property type="term" value="F:cytoskeletal motor activity"/>
    <property type="evidence" value="ECO:0007669"/>
    <property type="project" value="InterPro"/>
</dbReference>
<dbReference type="AlphaFoldDB" id="A0A7V5CTS8"/>
<keyword evidence="3 4" id="KW-0975">Bacterial flagellum</keyword>
<keyword evidence="6" id="KW-0282">Flagellum</keyword>
<dbReference type="HAMAP" id="MF_00724">
    <property type="entry name" value="FliE"/>
    <property type="match status" value="1"/>
</dbReference>
<dbReference type="PANTHER" id="PTHR34653">
    <property type="match status" value="1"/>
</dbReference>
<dbReference type="InterPro" id="IPR001624">
    <property type="entry name" value="FliE"/>
</dbReference>
<evidence type="ECO:0000256" key="5">
    <source>
        <dbReference type="NCBIfam" id="TIGR00205"/>
    </source>
</evidence>
<evidence type="ECO:0000256" key="4">
    <source>
        <dbReference type="HAMAP-Rule" id="MF_00724"/>
    </source>
</evidence>
<dbReference type="Pfam" id="PF02049">
    <property type="entry name" value="FliE"/>
    <property type="match status" value="1"/>
</dbReference>
<dbReference type="GO" id="GO:0005198">
    <property type="term" value="F:structural molecule activity"/>
    <property type="evidence" value="ECO:0007669"/>
    <property type="project" value="UniProtKB-UniRule"/>
</dbReference>
<dbReference type="PANTHER" id="PTHR34653:SF1">
    <property type="entry name" value="FLAGELLAR HOOK-BASAL BODY COMPLEX PROTEIN FLIE"/>
    <property type="match status" value="1"/>
</dbReference>
<sequence>MQSIAAIAQAVTGQNADMLGSLSGLGGGSAPTPFAGFLKGALTSMNTLEARASTATQGLLMGTGVDVSQAMIATQKADTAFEFALAVHNKAVSAYQQVMNLQF</sequence>
<protein>
    <recommendedName>
        <fullName evidence="4 5">Flagellar hook-basal body complex protein FliE</fullName>
    </recommendedName>
</protein>
<reference evidence="6" key="1">
    <citation type="journal article" date="2020" name="mSystems">
        <title>Genome- and Community-Level Interaction Insights into Carbon Utilization and Element Cycling Functions of Hydrothermarchaeota in Hydrothermal Sediment.</title>
        <authorList>
            <person name="Zhou Z."/>
            <person name="Liu Y."/>
            <person name="Xu W."/>
            <person name="Pan J."/>
            <person name="Luo Z.H."/>
            <person name="Li M."/>
        </authorList>
    </citation>
    <scope>NUCLEOTIDE SEQUENCE [LARGE SCALE GENOMIC DNA]</scope>
    <source>
        <strain evidence="6">SpSt-855</strain>
    </source>
</reference>
<comment type="similarity">
    <text evidence="2 4">Belongs to the FliE family.</text>
</comment>
<evidence type="ECO:0000313" key="6">
    <source>
        <dbReference type="EMBL" id="HGY94874.1"/>
    </source>
</evidence>
<keyword evidence="6" id="KW-0966">Cell projection</keyword>
<name>A0A7V5CTS8_9BACT</name>
<proteinExistence type="inferred from homology"/>
<gene>
    <name evidence="4 6" type="primary">fliE</name>
    <name evidence="6" type="ORF">ENW50_09370</name>
</gene>
<evidence type="ECO:0000256" key="1">
    <source>
        <dbReference type="ARBA" id="ARBA00004117"/>
    </source>
</evidence>
<keyword evidence="6" id="KW-0969">Cilium</keyword>
<dbReference type="EMBL" id="DTKL01000059">
    <property type="protein sequence ID" value="HGY94874.1"/>
    <property type="molecule type" value="Genomic_DNA"/>
</dbReference>
<evidence type="ECO:0000256" key="3">
    <source>
        <dbReference type="ARBA" id="ARBA00023143"/>
    </source>
</evidence>